<feature type="transmembrane region" description="Helical" evidence="1">
    <location>
        <begin position="133"/>
        <end position="151"/>
    </location>
</feature>
<accession>A0AAE3B495</accession>
<feature type="transmembrane region" description="Helical" evidence="1">
    <location>
        <begin position="66"/>
        <end position="86"/>
    </location>
</feature>
<dbReference type="EMBL" id="JAFBRM010000001">
    <property type="protein sequence ID" value="MBM1711958.1"/>
    <property type="molecule type" value="Genomic_DNA"/>
</dbReference>
<reference evidence="2 3" key="1">
    <citation type="submission" date="2021-01" db="EMBL/GenBank/DDBJ databases">
        <title>Diatom-associated Roseobacters Show Island Model of Population Structure.</title>
        <authorList>
            <person name="Qu L."/>
            <person name="Feng X."/>
            <person name="Chen Y."/>
            <person name="Li L."/>
            <person name="Wang X."/>
            <person name="Hu Z."/>
            <person name="Wang H."/>
            <person name="Luo H."/>
        </authorList>
    </citation>
    <scope>NUCLEOTIDE SEQUENCE [LARGE SCALE GENOMIC DNA]</scope>
    <source>
        <strain evidence="2 3">TR60-84</strain>
    </source>
</reference>
<comment type="caution">
    <text evidence="2">The sequence shown here is derived from an EMBL/GenBank/DDBJ whole genome shotgun (WGS) entry which is preliminary data.</text>
</comment>
<feature type="transmembrane region" description="Helical" evidence="1">
    <location>
        <begin position="93"/>
        <end position="113"/>
    </location>
</feature>
<proteinExistence type="predicted"/>
<evidence type="ECO:0000256" key="1">
    <source>
        <dbReference type="SAM" id="Phobius"/>
    </source>
</evidence>
<keyword evidence="1" id="KW-1133">Transmembrane helix</keyword>
<protein>
    <submittedName>
        <fullName evidence="2">Uncharacterized protein</fullName>
    </submittedName>
</protein>
<keyword evidence="3" id="KW-1185">Reference proteome</keyword>
<sequence length="159" mass="16741">MTDALAAKSATIPLIPLLLAGLIGETAFELYAWLVSPLLFGLSLEPANLVMALTRLSTGIQLSYGTAFPIHFVIGAVGFSLFLWIVHRVSGRGLVLSGALAGLALWFIAQGILAPVVGRDFMMGFGPYTQSSFIGHVGMCLLMALVLRALLTRSAPPAA</sequence>
<evidence type="ECO:0000313" key="2">
    <source>
        <dbReference type="EMBL" id="MBM1711958.1"/>
    </source>
</evidence>
<feature type="transmembrane region" description="Helical" evidence="1">
    <location>
        <begin position="12"/>
        <end position="34"/>
    </location>
</feature>
<evidence type="ECO:0000313" key="3">
    <source>
        <dbReference type="Proteomes" id="UP000732193"/>
    </source>
</evidence>
<gene>
    <name evidence="2" type="ORF">JQV55_00110</name>
</gene>
<dbReference type="AlphaFoldDB" id="A0AAE3B495"/>
<name>A0AAE3B495_9RHOB</name>
<dbReference type="Proteomes" id="UP000732193">
    <property type="component" value="Unassembled WGS sequence"/>
</dbReference>
<dbReference type="RefSeq" id="WP_203240858.1">
    <property type="nucleotide sequence ID" value="NZ_JAFBRH010000001.1"/>
</dbReference>
<organism evidence="2 3">
    <name type="scientific">Sulfitobacter geojensis</name>
    <dbReference type="NCBI Taxonomy" id="1342299"/>
    <lineage>
        <taxon>Bacteria</taxon>
        <taxon>Pseudomonadati</taxon>
        <taxon>Pseudomonadota</taxon>
        <taxon>Alphaproteobacteria</taxon>
        <taxon>Rhodobacterales</taxon>
        <taxon>Roseobacteraceae</taxon>
        <taxon>Sulfitobacter</taxon>
    </lineage>
</organism>
<keyword evidence="1" id="KW-0812">Transmembrane</keyword>
<keyword evidence="1" id="KW-0472">Membrane</keyword>